<keyword evidence="2" id="KW-1133">Transmembrane helix</keyword>
<evidence type="ECO:0000256" key="2">
    <source>
        <dbReference type="SAM" id="Phobius"/>
    </source>
</evidence>
<feature type="region of interest" description="Disordered" evidence="1">
    <location>
        <begin position="41"/>
        <end position="63"/>
    </location>
</feature>
<organism evidence="3 4">
    <name type="scientific">Scleroderma citrinum Foug A</name>
    <dbReference type="NCBI Taxonomy" id="1036808"/>
    <lineage>
        <taxon>Eukaryota</taxon>
        <taxon>Fungi</taxon>
        <taxon>Dikarya</taxon>
        <taxon>Basidiomycota</taxon>
        <taxon>Agaricomycotina</taxon>
        <taxon>Agaricomycetes</taxon>
        <taxon>Agaricomycetidae</taxon>
        <taxon>Boletales</taxon>
        <taxon>Sclerodermatineae</taxon>
        <taxon>Sclerodermataceae</taxon>
        <taxon>Scleroderma</taxon>
    </lineage>
</organism>
<sequence length="330" mass="37658">MQVSPKGFQLQVRLFCYLRCRSACDKFCSVEEEETFDIGDVSTSSEDNIVPRQHTSDAPSKSLPLNPDPLLNTDWSQAKTSLTFNVNYFFTCKMGVESVCNHCQKLHDNDPSAWNASFPNNRRWITYSSTTMTGMLQGHIKNWHLIEYIEIASNPNRKWPIQVLNVKVAIGLGYTLDELKEIAKMDGKLKKLPPHPTNSTTPDDAASKKQANILPFSLPQLHNHLVDFIVADDQSLNVVKCKEFECLLLFLREDLEDKDIPHHTKIKMDIIQAWKDYFVILKQDLAVCILTFIELILLIVSVNCVLRIQLRMFPSPLIYGLVTFDSPISL</sequence>
<dbReference type="HOGENOM" id="CLU_072868_0_0_1"/>
<dbReference type="OrthoDB" id="2682078at2759"/>
<gene>
    <name evidence="3" type="ORF">SCLCIDRAFT_105772</name>
</gene>
<name>A0A0C3E6B6_9AGAM</name>
<keyword evidence="4" id="KW-1185">Reference proteome</keyword>
<protein>
    <submittedName>
        <fullName evidence="3">Uncharacterized protein</fullName>
    </submittedName>
</protein>
<dbReference type="AlphaFoldDB" id="A0A0C3E6B6"/>
<evidence type="ECO:0000256" key="1">
    <source>
        <dbReference type="SAM" id="MobiDB-lite"/>
    </source>
</evidence>
<evidence type="ECO:0000313" key="4">
    <source>
        <dbReference type="Proteomes" id="UP000053989"/>
    </source>
</evidence>
<dbReference type="InParanoid" id="A0A0C3E6B6"/>
<reference evidence="4" key="2">
    <citation type="submission" date="2015-01" db="EMBL/GenBank/DDBJ databases">
        <title>Evolutionary Origins and Diversification of the Mycorrhizal Mutualists.</title>
        <authorList>
            <consortium name="DOE Joint Genome Institute"/>
            <consortium name="Mycorrhizal Genomics Consortium"/>
            <person name="Kohler A."/>
            <person name="Kuo A."/>
            <person name="Nagy L.G."/>
            <person name="Floudas D."/>
            <person name="Copeland A."/>
            <person name="Barry K.W."/>
            <person name="Cichocki N."/>
            <person name="Veneault-Fourrey C."/>
            <person name="LaButti K."/>
            <person name="Lindquist E.A."/>
            <person name="Lipzen A."/>
            <person name="Lundell T."/>
            <person name="Morin E."/>
            <person name="Murat C."/>
            <person name="Riley R."/>
            <person name="Ohm R."/>
            <person name="Sun H."/>
            <person name="Tunlid A."/>
            <person name="Henrissat B."/>
            <person name="Grigoriev I.V."/>
            <person name="Hibbett D.S."/>
            <person name="Martin F."/>
        </authorList>
    </citation>
    <scope>NUCLEOTIDE SEQUENCE [LARGE SCALE GENOMIC DNA]</scope>
    <source>
        <strain evidence="4">Foug A</strain>
    </source>
</reference>
<reference evidence="3 4" key="1">
    <citation type="submission" date="2014-04" db="EMBL/GenBank/DDBJ databases">
        <authorList>
            <consortium name="DOE Joint Genome Institute"/>
            <person name="Kuo A."/>
            <person name="Kohler A."/>
            <person name="Nagy L.G."/>
            <person name="Floudas D."/>
            <person name="Copeland A."/>
            <person name="Barry K.W."/>
            <person name="Cichocki N."/>
            <person name="Veneault-Fourrey C."/>
            <person name="LaButti K."/>
            <person name="Lindquist E.A."/>
            <person name="Lipzen A."/>
            <person name="Lundell T."/>
            <person name="Morin E."/>
            <person name="Murat C."/>
            <person name="Sun H."/>
            <person name="Tunlid A."/>
            <person name="Henrissat B."/>
            <person name="Grigoriev I.V."/>
            <person name="Hibbett D.S."/>
            <person name="Martin F."/>
            <person name="Nordberg H.P."/>
            <person name="Cantor M.N."/>
            <person name="Hua S.X."/>
        </authorList>
    </citation>
    <scope>NUCLEOTIDE SEQUENCE [LARGE SCALE GENOMIC DNA]</scope>
    <source>
        <strain evidence="3 4">Foug A</strain>
    </source>
</reference>
<accession>A0A0C3E6B6</accession>
<keyword evidence="2" id="KW-0472">Membrane</keyword>
<dbReference type="EMBL" id="KN822009">
    <property type="protein sequence ID" value="KIM68335.1"/>
    <property type="molecule type" value="Genomic_DNA"/>
</dbReference>
<keyword evidence="2" id="KW-0812">Transmembrane</keyword>
<evidence type="ECO:0000313" key="3">
    <source>
        <dbReference type="EMBL" id="KIM68335.1"/>
    </source>
</evidence>
<dbReference type="Proteomes" id="UP000053989">
    <property type="component" value="Unassembled WGS sequence"/>
</dbReference>
<proteinExistence type="predicted"/>
<feature type="transmembrane region" description="Helical" evidence="2">
    <location>
        <begin position="285"/>
        <end position="306"/>
    </location>
</feature>